<dbReference type="Proteomes" id="UP001196413">
    <property type="component" value="Unassembled WGS sequence"/>
</dbReference>
<keyword evidence="3" id="KW-1185">Reference proteome</keyword>
<reference evidence="2" key="1">
    <citation type="submission" date="2021-06" db="EMBL/GenBank/DDBJ databases">
        <title>Parelaphostrongylus tenuis whole genome reference sequence.</title>
        <authorList>
            <person name="Garwood T.J."/>
            <person name="Larsen P.A."/>
            <person name="Fountain-Jones N.M."/>
            <person name="Garbe J.R."/>
            <person name="Macchietto M.G."/>
            <person name="Kania S.A."/>
            <person name="Gerhold R.W."/>
            <person name="Richards J.E."/>
            <person name="Wolf T.M."/>
        </authorList>
    </citation>
    <scope>NUCLEOTIDE SEQUENCE</scope>
    <source>
        <strain evidence="2">MNPRO001-30</strain>
        <tissue evidence="2">Meninges</tissue>
    </source>
</reference>
<evidence type="ECO:0000313" key="3">
    <source>
        <dbReference type="Proteomes" id="UP001196413"/>
    </source>
</evidence>
<feature type="region of interest" description="Disordered" evidence="1">
    <location>
        <begin position="11"/>
        <end position="31"/>
    </location>
</feature>
<protein>
    <submittedName>
        <fullName evidence="2">Uncharacterized protein</fullName>
    </submittedName>
</protein>
<feature type="compositionally biased region" description="Basic and acidic residues" evidence="1">
    <location>
        <begin position="11"/>
        <end position="20"/>
    </location>
</feature>
<organism evidence="2 3">
    <name type="scientific">Parelaphostrongylus tenuis</name>
    <name type="common">Meningeal worm</name>
    <dbReference type="NCBI Taxonomy" id="148309"/>
    <lineage>
        <taxon>Eukaryota</taxon>
        <taxon>Metazoa</taxon>
        <taxon>Ecdysozoa</taxon>
        <taxon>Nematoda</taxon>
        <taxon>Chromadorea</taxon>
        <taxon>Rhabditida</taxon>
        <taxon>Rhabditina</taxon>
        <taxon>Rhabditomorpha</taxon>
        <taxon>Strongyloidea</taxon>
        <taxon>Metastrongylidae</taxon>
        <taxon>Parelaphostrongylus</taxon>
    </lineage>
</organism>
<gene>
    <name evidence="2" type="ORF">KIN20_000880</name>
</gene>
<evidence type="ECO:0000256" key="1">
    <source>
        <dbReference type="SAM" id="MobiDB-lite"/>
    </source>
</evidence>
<name>A0AAD5LW54_PARTN</name>
<sequence length="57" mass="6095">MATLTIREHCGVDDHGRGESEGPPVASGKNASRLVTPVDCKRFDVFACFVKSSCPTN</sequence>
<proteinExistence type="predicted"/>
<evidence type="ECO:0000313" key="2">
    <source>
        <dbReference type="EMBL" id="KAJ1346163.1"/>
    </source>
</evidence>
<dbReference type="AlphaFoldDB" id="A0AAD5LW54"/>
<dbReference type="EMBL" id="JAHQIW010000119">
    <property type="protein sequence ID" value="KAJ1346163.1"/>
    <property type="molecule type" value="Genomic_DNA"/>
</dbReference>
<accession>A0AAD5LW54</accession>
<comment type="caution">
    <text evidence="2">The sequence shown here is derived from an EMBL/GenBank/DDBJ whole genome shotgun (WGS) entry which is preliminary data.</text>
</comment>